<dbReference type="PROSITE" id="PS50943">
    <property type="entry name" value="HTH_CROC1"/>
    <property type="match status" value="1"/>
</dbReference>
<dbReference type="EMBL" id="RFFJ01000084">
    <property type="protein sequence ID" value="RMI38805.1"/>
    <property type="molecule type" value="Genomic_DNA"/>
</dbReference>
<gene>
    <name evidence="2" type="ORF">EBN88_16160</name>
</gene>
<feature type="domain" description="HTH cro/C1-type" evidence="1">
    <location>
        <begin position="10"/>
        <end position="66"/>
    </location>
</feature>
<protein>
    <submittedName>
        <fullName evidence="2">XRE family transcriptional regulator</fullName>
    </submittedName>
</protein>
<dbReference type="AlphaFoldDB" id="A0A3M2LRR0"/>
<dbReference type="Proteomes" id="UP000278673">
    <property type="component" value="Unassembled WGS sequence"/>
</dbReference>
<accession>A0A3M2LRR0</accession>
<proteinExistence type="predicted"/>
<evidence type="ECO:0000313" key="2">
    <source>
        <dbReference type="EMBL" id="RMI38805.1"/>
    </source>
</evidence>
<dbReference type="SUPFAM" id="SSF47413">
    <property type="entry name" value="lambda repressor-like DNA-binding domains"/>
    <property type="match status" value="1"/>
</dbReference>
<sequence>MDVTGIGRRLAYWRVRRGMTQERFGAAMGKSRRWVQDIEGGHRQTDPRLSVVELAAEVLGVRLETLLSDQAMRSDKECVDEAELGGIRRTLRRHDVITGAFSESQPVDMGALRRSLAYGWTAFQASDYSPLGRVLSPLLIDATRAAAHSAGDAQQGSYALLALTYQLTVATATKFGDTSLAWHAADRAVIAAQRSGDPVAIVGAARHLCDAMFHQGDCDDAVDFATATAARHEGDLVSGQGISVLGMLYLKAAVAASHADRRDAAERLIDEAATAAARLGMDGNALWTAFGPTNVEIHRVSALVRLHDGVDAVAAAARIEPSGLGALPRERRALHLVDVARALKQAGRPADAVARLLDAEREAPEEVHCRPRAKQLIERLRDAGVGSASWESRLRGLARRCGLPA</sequence>
<dbReference type="GO" id="GO:0003677">
    <property type="term" value="F:DNA binding"/>
    <property type="evidence" value="ECO:0007669"/>
    <property type="project" value="InterPro"/>
</dbReference>
<name>A0A3M2LRR0_9ACTN</name>
<evidence type="ECO:0000259" key="1">
    <source>
        <dbReference type="PROSITE" id="PS50943"/>
    </source>
</evidence>
<dbReference type="Gene3D" id="1.10.260.40">
    <property type="entry name" value="lambda repressor-like DNA-binding domains"/>
    <property type="match status" value="1"/>
</dbReference>
<evidence type="ECO:0000313" key="3">
    <source>
        <dbReference type="Proteomes" id="UP000278673"/>
    </source>
</evidence>
<comment type="caution">
    <text evidence="2">The sequence shown here is derived from an EMBL/GenBank/DDBJ whole genome shotgun (WGS) entry which is preliminary data.</text>
</comment>
<dbReference type="InterPro" id="IPR010982">
    <property type="entry name" value="Lambda_DNA-bd_dom_sf"/>
</dbReference>
<keyword evidence="3" id="KW-1185">Reference proteome</keyword>
<dbReference type="RefSeq" id="WP_122184587.1">
    <property type="nucleotide sequence ID" value="NZ_RFFJ01000084.1"/>
</dbReference>
<dbReference type="SMART" id="SM00530">
    <property type="entry name" value="HTH_XRE"/>
    <property type="match status" value="1"/>
</dbReference>
<dbReference type="CDD" id="cd00093">
    <property type="entry name" value="HTH_XRE"/>
    <property type="match status" value="1"/>
</dbReference>
<reference evidence="2 3" key="1">
    <citation type="submission" date="2018-10" db="EMBL/GenBank/DDBJ databases">
        <title>Isolation, diversity and antifungal activity of actinobacteria from wheat.</title>
        <authorList>
            <person name="Han C."/>
        </authorList>
    </citation>
    <scope>NUCLEOTIDE SEQUENCE [LARGE SCALE GENOMIC DNA]</scope>
    <source>
        <strain evidence="2 3">NEAU-YY642</strain>
    </source>
</reference>
<dbReference type="Pfam" id="PF13560">
    <property type="entry name" value="HTH_31"/>
    <property type="match status" value="1"/>
</dbReference>
<dbReference type="InterPro" id="IPR001387">
    <property type="entry name" value="Cro/C1-type_HTH"/>
</dbReference>
<organism evidence="2 3">
    <name type="scientific">Streptomyces triticirhizae</name>
    <dbReference type="NCBI Taxonomy" id="2483353"/>
    <lineage>
        <taxon>Bacteria</taxon>
        <taxon>Bacillati</taxon>
        <taxon>Actinomycetota</taxon>
        <taxon>Actinomycetes</taxon>
        <taxon>Kitasatosporales</taxon>
        <taxon>Streptomycetaceae</taxon>
        <taxon>Streptomyces</taxon>
    </lineage>
</organism>